<dbReference type="PRINTS" id="PR01159">
    <property type="entry name" value="DNAGYRASEB"/>
</dbReference>
<dbReference type="GO" id="GO:0034335">
    <property type="term" value="F:DNA negative supercoiling activity"/>
    <property type="evidence" value="ECO:0007669"/>
    <property type="project" value="UniProtKB-ARBA"/>
</dbReference>
<dbReference type="PANTHER" id="PTHR45866">
    <property type="entry name" value="DNA GYRASE/TOPOISOMERASE SUBUNIT B"/>
    <property type="match status" value="1"/>
</dbReference>
<dbReference type="PROSITE" id="PS50880">
    <property type="entry name" value="TOPRIM"/>
    <property type="match status" value="1"/>
</dbReference>
<evidence type="ECO:0000256" key="3">
    <source>
        <dbReference type="ARBA" id="ARBA00022723"/>
    </source>
</evidence>
<dbReference type="Gene3D" id="3.30.565.10">
    <property type="entry name" value="Histidine kinase-like ATPase, C-terminal domain"/>
    <property type="match status" value="1"/>
</dbReference>
<dbReference type="Gene3D" id="3.40.50.670">
    <property type="match status" value="1"/>
</dbReference>
<dbReference type="EMBL" id="SMKL01000115">
    <property type="protein sequence ID" value="TDC45932.1"/>
    <property type="molecule type" value="Genomic_DNA"/>
</dbReference>
<comment type="similarity">
    <text evidence="2 10">Belongs to the type II topoisomerase GyrB family.</text>
</comment>
<evidence type="ECO:0000259" key="11">
    <source>
        <dbReference type="PROSITE" id="PS50880"/>
    </source>
</evidence>
<dbReference type="InterPro" id="IPR002288">
    <property type="entry name" value="DNA_gyrase_B_C"/>
</dbReference>
<dbReference type="SUPFAM" id="SSF55874">
    <property type="entry name" value="ATPase domain of HSP90 chaperone/DNA topoisomerase II/histidine kinase"/>
    <property type="match status" value="1"/>
</dbReference>
<dbReference type="GO" id="GO:0005737">
    <property type="term" value="C:cytoplasm"/>
    <property type="evidence" value="ECO:0007669"/>
    <property type="project" value="UniProtKB-SubCell"/>
</dbReference>
<dbReference type="InterPro" id="IPR013760">
    <property type="entry name" value="Topo_IIA-like_dom_sf"/>
</dbReference>
<dbReference type="InterPro" id="IPR013506">
    <property type="entry name" value="Topo_IIA_bsu_dom2"/>
</dbReference>
<dbReference type="InterPro" id="IPR006171">
    <property type="entry name" value="TOPRIM_dom"/>
</dbReference>
<dbReference type="SMART" id="SM00433">
    <property type="entry name" value="TOP2c"/>
    <property type="match status" value="1"/>
</dbReference>
<feature type="binding site" evidence="10">
    <location>
        <position position="530"/>
    </location>
    <ligand>
        <name>Mg(2+)</name>
        <dbReference type="ChEBI" id="CHEBI:18420"/>
        <label>2</label>
    </ligand>
</feature>
<organism evidence="12 13">
    <name type="scientific">Jiangella ureilytica</name>
    <dbReference type="NCBI Taxonomy" id="2530374"/>
    <lineage>
        <taxon>Bacteria</taxon>
        <taxon>Bacillati</taxon>
        <taxon>Actinomycetota</taxon>
        <taxon>Actinomycetes</taxon>
        <taxon>Jiangellales</taxon>
        <taxon>Jiangellaceae</taxon>
        <taxon>Jiangella</taxon>
    </lineage>
</organism>
<dbReference type="CDD" id="cd00822">
    <property type="entry name" value="TopoII_Trans_DNA_gyrase"/>
    <property type="match status" value="1"/>
</dbReference>
<comment type="caution">
    <text evidence="12">The sequence shown here is derived from an EMBL/GenBank/DDBJ whole genome shotgun (WGS) entry which is preliminary data.</text>
</comment>
<dbReference type="Pfam" id="PF02518">
    <property type="entry name" value="HATPase_c"/>
    <property type="match status" value="1"/>
</dbReference>
<sequence length="673" mass="74302">MAGGPPLVTDTTSYDASAITVLEGLEAVRKRPGMYIGSTGERGLHHLVYEVVDNSVDEALAGVCDLIEITLLPGDGVRVIDNGRGIPVDMHPVEKRPAVEVVMTVLHAGGKFGGGGYKVSGGLHGVGVSVVNALSRKVDLEIHRDGYRWTQSYSLGVPDAPLERHEESDRTGTTTTFWASPDIFETTEYDFETLSTRFREMAFLNKGLTIVLRDERPEGIDAGADEDVESDQSSEPREVRYKYDLGLVDYVNHLNNAKSPVHRTVVDFEAESEDGDGQAMSLEVAMQWNDQFTESVHTFANTINTHEGGAHEEGFRAALTTLVNRFAREWGVLKEKDPNLSGEDVREGLTAIVSIKLAEPQFEGQTKTKLGNTEAKSFVQKVVNNELGAWFEQNPTEGKLIARKAQSAAIARVAARKARDAARSRKGLMGGAGLPGKLADCQSTDPEECELFIVEGDSAGGPAKQGRDSRVQAILPIRGKILNVEKARIDRILQNQEVQAIVNALGTGVQEELDLNRLRYHKVVLMADADVDGQHIRTLLLTLLFRFMRPVIEQGHVFLACPPLYKIKWAGRDAVPEYAYSDRERNALLQAGQETGKRLPKENGIQRYKGLGEMNDDELWETTMDPAQRLLLQATLDDAAHADEVFSTLMGEDVESRRKFIQRNARDVRFLDI</sequence>
<dbReference type="FunFam" id="3.30.230.10:FF:000005">
    <property type="entry name" value="DNA gyrase subunit B"/>
    <property type="match status" value="1"/>
</dbReference>
<feature type="binding site" evidence="10">
    <location>
        <position position="528"/>
    </location>
    <ligand>
        <name>Mg(2+)</name>
        <dbReference type="ChEBI" id="CHEBI:18420"/>
        <label>2</label>
    </ligand>
</feature>
<dbReference type="Pfam" id="PF00204">
    <property type="entry name" value="DNA_gyraseB"/>
    <property type="match status" value="1"/>
</dbReference>
<dbReference type="PRINTS" id="PR00418">
    <property type="entry name" value="TPI2FAMILY"/>
</dbReference>
<keyword evidence="5 10" id="KW-0067">ATP-binding</keyword>
<evidence type="ECO:0000256" key="7">
    <source>
        <dbReference type="ARBA" id="ARBA00023029"/>
    </source>
</evidence>
<dbReference type="InterPro" id="IPR018522">
    <property type="entry name" value="TopoIIA_CS"/>
</dbReference>
<evidence type="ECO:0000313" key="12">
    <source>
        <dbReference type="EMBL" id="TDC45932.1"/>
    </source>
</evidence>
<dbReference type="GO" id="GO:0006261">
    <property type="term" value="P:DNA-templated DNA replication"/>
    <property type="evidence" value="ECO:0007669"/>
    <property type="project" value="UniProtKB-UniRule"/>
</dbReference>
<comment type="cofactor">
    <cofactor evidence="10">
        <name>Mg(2+)</name>
        <dbReference type="ChEBI" id="CHEBI:18420"/>
    </cofactor>
    <cofactor evidence="10">
        <name>Mn(2+)</name>
        <dbReference type="ChEBI" id="CHEBI:29035"/>
    </cofactor>
    <cofactor evidence="10">
        <name>Ca(2+)</name>
        <dbReference type="ChEBI" id="CHEBI:29108"/>
    </cofactor>
    <text evidence="10">Binds two Mg(2+) per subunit. The magnesium ions form salt bridges with both the protein and the DNA. Can also accept other divalent metal cations, such as Mn(2+) or Ca(2+).</text>
</comment>
<keyword evidence="6 10" id="KW-0460">Magnesium</keyword>
<dbReference type="InterPro" id="IPR011557">
    <property type="entry name" value="GyrB"/>
</dbReference>
<dbReference type="GO" id="GO:0006265">
    <property type="term" value="P:DNA topological change"/>
    <property type="evidence" value="ECO:0007669"/>
    <property type="project" value="UniProtKB-UniRule"/>
</dbReference>
<dbReference type="InterPro" id="IPR001241">
    <property type="entry name" value="Topo_IIA"/>
</dbReference>
<evidence type="ECO:0000256" key="8">
    <source>
        <dbReference type="ARBA" id="ARBA00023125"/>
    </source>
</evidence>
<dbReference type="Pfam" id="PF01751">
    <property type="entry name" value="Toprim"/>
    <property type="match status" value="1"/>
</dbReference>
<evidence type="ECO:0000256" key="1">
    <source>
        <dbReference type="ARBA" id="ARBA00000185"/>
    </source>
</evidence>
<dbReference type="Gene3D" id="3.30.230.10">
    <property type="match status" value="1"/>
</dbReference>
<dbReference type="Pfam" id="PF00986">
    <property type="entry name" value="DNA_gyraseB_C"/>
    <property type="match status" value="1"/>
</dbReference>
<dbReference type="GO" id="GO:0005694">
    <property type="term" value="C:chromosome"/>
    <property type="evidence" value="ECO:0007669"/>
    <property type="project" value="InterPro"/>
</dbReference>
<dbReference type="FunFam" id="3.40.50.670:FF:000002">
    <property type="entry name" value="DNA gyrase subunit B"/>
    <property type="match status" value="1"/>
</dbReference>
<keyword evidence="13" id="KW-1185">Reference proteome</keyword>
<dbReference type="InterPro" id="IPR036890">
    <property type="entry name" value="HATPase_C_sf"/>
</dbReference>
<feature type="site" description="Interaction with DNA" evidence="10">
    <location>
        <position position="483"/>
    </location>
</feature>
<keyword evidence="7 10" id="KW-0799">Topoisomerase</keyword>
<evidence type="ECO:0000256" key="9">
    <source>
        <dbReference type="ARBA" id="ARBA00023235"/>
    </source>
</evidence>
<comment type="miscellaneous">
    <text evidence="10">Few gyrases are as efficient as E.coli at forming negative supercoils. Not all organisms have 2 type II topoisomerases; in organisms with a single type II topoisomerase this enzyme also has to decatenate newly replicated chromosomes.</text>
</comment>
<dbReference type="NCBIfam" id="NF011501">
    <property type="entry name" value="PRK14939.1"/>
    <property type="match status" value="1"/>
</dbReference>
<dbReference type="HAMAP" id="MF_01898">
    <property type="entry name" value="GyrB"/>
    <property type="match status" value="1"/>
</dbReference>
<evidence type="ECO:0000256" key="5">
    <source>
        <dbReference type="ARBA" id="ARBA00022840"/>
    </source>
</evidence>
<keyword evidence="3 10" id="KW-0479">Metal-binding</keyword>
<name>A0A4R4RC98_9ACTN</name>
<feature type="binding site" evidence="10">
    <location>
        <position position="455"/>
    </location>
    <ligand>
        <name>Mg(2+)</name>
        <dbReference type="ChEBI" id="CHEBI:18420"/>
        <label>1</label>
        <note>catalytic</note>
    </ligand>
</feature>
<dbReference type="SMART" id="SM00387">
    <property type="entry name" value="HATPase_c"/>
    <property type="match status" value="1"/>
</dbReference>
<comment type="subcellular location">
    <subcellularLocation>
        <location evidence="10">Cytoplasm</location>
    </subcellularLocation>
</comment>
<dbReference type="GO" id="GO:0046872">
    <property type="term" value="F:metal ion binding"/>
    <property type="evidence" value="ECO:0007669"/>
    <property type="project" value="UniProtKB-KW"/>
</dbReference>
<dbReference type="AlphaFoldDB" id="A0A4R4RC98"/>
<reference evidence="12 13" key="1">
    <citation type="submission" date="2019-02" db="EMBL/GenBank/DDBJ databases">
        <title>Draft genome sequences of novel Actinobacteria.</title>
        <authorList>
            <person name="Sahin N."/>
            <person name="Ay H."/>
            <person name="Saygin H."/>
        </authorList>
    </citation>
    <scope>NUCLEOTIDE SEQUENCE [LARGE SCALE GENOMIC DNA]</scope>
    <source>
        <strain evidence="12 13">KC603</strain>
    </source>
</reference>
<dbReference type="InterPro" id="IPR013759">
    <property type="entry name" value="Topo_IIA_B_C"/>
</dbReference>
<dbReference type="InterPro" id="IPR014721">
    <property type="entry name" value="Ribsml_uS5_D2-typ_fold_subgr"/>
</dbReference>
<comment type="catalytic activity">
    <reaction evidence="1 10">
        <text>ATP-dependent breakage, passage and rejoining of double-stranded DNA.</text>
        <dbReference type="EC" id="5.6.2.2"/>
    </reaction>
</comment>
<dbReference type="NCBIfam" id="TIGR01059">
    <property type="entry name" value="gyrB"/>
    <property type="match status" value="1"/>
</dbReference>
<proteinExistence type="inferred from homology"/>
<accession>A0A4R4RC98</accession>
<evidence type="ECO:0000256" key="6">
    <source>
        <dbReference type="ARBA" id="ARBA00022842"/>
    </source>
</evidence>
<evidence type="ECO:0000256" key="10">
    <source>
        <dbReference type="HAMAP-Rule" id="MF_01898"/>
    </source>
</evidence>
<feature type="binding site" evidence="10">
    <location>
        <position position="528"/>
    </location>
    <ligand>
        <name>Mg(2+)</name>
        <dbReference type="ChEBI" id="CHEBI:18420"/>
        <label>1</label>
        <note>catalytic</note>
    </ligand>
</feature>
<dbReference type="NCBIfam" id="NF004189">
    <property type="entry name" value="PRK05644.1"/>
    <property type="match status" value="1"/>
</dbReference>
<dbReference type="EC" id="5.6.2.2" evidence="10"/>
<protein>
    <recommendedName>
        <fullName evidence="10">DNA gyrase subunit B</fullName>
        <ecNumber evidence="10">5.6.2.2</ecNumber>
    </recommendedName>
</protein>
<dbReference type="PROSITE" id="PS00177">
    <property type="entry name" value="TOPOISOMERASE_II"/>
    <property type="match status" value="1"/>
</dbReference>
<keyword evidence="10" id="KW-0963">Cytoplasm</keyword>
<feature type="domain" description="Toprim" evidence="11">
    <location>
        <begin position="449"/>
        <end position="563"/>
    </location>
</feature>
<dbReference type="GO" id="GO:0003677">
    <property type="term" value="F:DNA binding"/>
    <property type="evidence" value="ECO:0007669"/>
    <property type="project" value="UniProtKB-KW"/>
</dbReference>
<feature type="site" description="Interaction with DNA" evidence="10">
    <location>
        <position position="480"/>
    </location>
</feature>
<evidence type="ECO:0000313" key="13">
    <source>
        <dbReference type="Proteomes" id="UP000295621"/>
    </source>
</evidence>
<dbReference type="SUPFAM" id="SSF54211">
    <property type="entry name" value="Ribosomal protein S5 domain 2-like"/>
    <property type="match status" value="1"/>
</dbReference>
<dbReference type="Proteomes" id="UP000295621">
    <property type="component" value="Unassembled WGS sequence"/>
</dbReference>
<dbReference type="InterPro" id="IPR000565">
    <property type="entry name" value="Topo_IIA_B"/>
</dbReference>
<keyword evidence="8" id="KW-0238">DNA-binding</keyword>
<comment type="function">
    <text evidence="10">A type II topoisomerase that negatively supercoils closed circular double-stranded (ds) DNA in an ATP-dependent manner to modulate DNA topology and maintain chromosomes in an underwound state. Negative supercoiling favors strand separation, and DNA replication, transcription, recombination and repair, all of which involve strand separation. Also able to catalyze the interconversion of other topological isomers of dsDNA rings, including catenanes and knotted rings. Type II topoisomerases break and join 2 DNA strands simultaneously in an ATP-dependent manner.</text>
</comment>
<evidence type="ECO:0000256" key="2">
    <source>
        <dbReference type="ARBA" id="ARBA00010708"/>
    </source>
</evidence>
<keyword evidence="4 10" id="KW-0547">Nucleotide-binding</keyword>
<dbReference type="CDD" id="cd16928">
    <property type="entry name" value="HATPase_GyrB-like"/>
    <property type="match status" value="1"/>
</dbReference>
<dbReference type="OrthoDB" id="9802808at2"/>
<dbReference type="FunFam" id="3.30.565.10:FF:000002">
    <property type="entry name" value="DNA gyrase subunit B"/>
    <property type="match status" value="1"/>
</dbReference>
<gene>
    <name evidence="10 12" type="primary">gyrB</name>
    <name evidence="12" type="ORF">E1212_27975</name>
</gene>
<dbReference type="InterPro" id="IPR003594">
    <property type="entry name" value="HATPase_dom"/>
</dbReference>
<dbReference type="InterPro" id="IPR020568">
    <property type="entry name" value="Ribosomal_Su5_D2-typ_SF"/>
</dbReference>
<dbReference type="SUPFAM" id="SSF56719">
    <property type="entry name" value="Type II DNA topoisomerase"/>
    <property type="match status" value="1"/>
</dbReference>
<comment type="subunit">
    <text evidence="10">Heterotetramer, composed of two GyrA and two GyrB chains. In the heterotetramer, GyrA contains the active site tyrosine that forms a transient covalent intermediate with DNA, while GyrB binds cofactors and catalyzes ATP hydrolysis.</text>
</comment>
<dbReference type="GO" id="GO:0005524">
    <property type="term" value="F:ATP binding"/>
    <property type="evidence" value="ECO:0007669"/>
    <property type="project" value="UniProtKB-UniRule"/>
</dbReference>
<evidence type="ECO:0000256" key="4">
    <source>
        <dbReference type="ARBA" id="ARBA00022741"/>
    </source>
</evidence>
<dbReference type="PANTHER" id="PTHR45866:SF1">
    <property type="entry name" value="DNA GYRASE SUBUNIT B, MITOCHONDRIAL"/>
    <property type="match status" value="1"/>
</dbReference>
<keyword evidence="9 10" id="KW-0413">Isomerase</keyword>